<protein>
    <submittedName>
        <fullName evidence="2">Membrane protein</fullName>
    </submittedName>
</protein>
<keyword evidence="1" id="KW-0472">Membrane</keyword>
<comment type="caution">
    <text evidence="2">The sequence shown here is derived from an EMBL/GenBank/DDBJ whole genome shotgun (WGS) entry which is preliminary data.</text>
</comment>
<organism evidence="2 3">
    <name type="scientific">Kutzneria viridogrisea</name>
    <dbReference type="NCBI Taxonomy" id="47990"/>
    <lineage>
        <taxon>Bacteria</taxon>
        <taxon>Bacillati</taxon>
        <taxon>Actinomycetota</taxon>
        <taxon>Actinomycetes</taxon>
        <taxon>Pseudonocardiales</taxon>
        <taxon>Pseudonocardiaceae</taxon>
        <taxon>Kutzneria</taxon>
    </lineage>
</organism>
<keyword evidence="1" id="KW-1133">Transmembrane helix</keyword>
<feature type="transmembrane region" description="Helical" evidence="1">
    <location>
        <begin position="23"/>
        <end position="44"/>
    </location>
</feature>
<sequence>MLWLAGLLFLVLRKVAKKWTNKYVWFLPFTFLALAVFALAVAPLPFGWGTVAGIAAKLVGWVLGWVGGLFGVNAQVAAGVLLVIVLVLGLHDLIKDHKPDGWARTMLFSLPVLTVVASGTLATKLLEFSHLVGGVGPTVVNSITG</sequence>
<feature type="transmembrane region" description="Helical" evidence="1">
    <location>
        <begin position="106"/>
        <end position="126"/>
    </location>
</feature>
<keyword evidence="3" id="KW-1185">Reference proteome</keyword>
<dbReference type="Proteomes" id="UP000517916">
    <property type="component" value="Unassembled WGS sequence"/>
</dbReference>
<evidence type="ECO:0000256" key="1">
    <source>
        <dbReference type="SAM" id="Phobius"/>
    </source>
</evidence>
<dbReference type="EMBL" id="JACJID010000011">
    <property type="protein sequence ID" value="MBA8932148.1"/>
    <property type="molecule type" value="Genomic_DNA"/>
</dbReference>
<proteinExistence type="predicted"/>
<keyword evidence="1" id="KW-0812">Transmembrane</keyword>
<name>A0ABR6BZ21_9PSEU</name>
<evidence type="ECO:0000313" key="3">
    <source>
        <dbReference type="Proteomes" id="UP000517916"/>
    </source>
</evidence>
<feature type="transmembrane region" description="Helical" evidence="1">
    <location>
        <begin position="76"/>
        <end position="94"/>
    </location>
</feature>
<reference evidence="2 3" key="1">
    <citation type="submission" date="2020-08" db="EMBL/GenBank/DDBJ databases">
        <title>Genomic Encyclopedia of Archaeal and Bacterial Type Strains, Phase II (KMG-II): from individual species to whole genera.</title>
        <authorList>
            <person name="Goeker M."/>
        </authorList>
    </citation>
    <scope>NUCLEOTIDE SEQUENCE [LARGE SCALE GENOMIC DNA]</scope>
    <source>
        <strain evidence="2 3">DSM 43850</strain>
    </source>
</reference>
<accession>A0ABR6BZ21</accession>
<gene>
    <name evidence="2" type="ORF">BC739_009407</name>
</gene>
<dbReference type="RefSeq" id="WP_182840672.1">
    <property type="nucleotide sequence ID" value="NZ_BAAABQ010000083.1"/>
</dbReference>
<evidence type="ECO:0000313" key="2">
    <source>
        <dbReference type="EMBL" id="MBA8932148.1"/>
    </source>
</evidence>